<dbReference type="InterPro" id="IPR025452">
    <property type="entry name" value="DUF4218"/>
</dbReference>
<organism evidence="3 4">
    <name type="scientific">Penstemon smallii</name>
    <dbReference type="NCBI Taxonomy" id="265156"/>
    <lineage>
        <taxon>Eukaryota</taxon>
        <taxon>Viridiplantae</taxon>
        <taxon>Streptophyta</taxon>
        <taxon>Embryophyta</taxon>
        <taxon>Tracheophyta</taxon>
        <taxon>Spermatophyta</taxon>
        <taxon>Magnoliopsida</taxon>
        <taxon>eudicotyledons</taxon>
        <taxon>Gunneridae</taxon>
        <taxon>Pentapetalae</taxon>
        <taxon>asterids</taxon>
        <taxon>lamiids</taxon>
        <taxon>Lamiales</taxon>
        <taxon>Plantaginaceae</taxon>
        <taxon>Cheloneae</taxon>
        <taxon>Penstemon</taxon>
    </lineage>
</organism>
<dbReference type="EMBL" id="JBJXBP010000003">
    <property type="protein sequence ID" value="KAL3838963.1"/>
    <property type="molecule type" value="Genomic_DNA"/>
</dbReference>
<evidence type="ECO:0008006" key="5">
    <source>
        <dbReference type="Google" id="ProtNLM"/>
    </source>
</evidence>
<evidence type="ECO:0000259" key="1">
    <source>
        <dbReference type="Pfam" id="PF13960"/>
    </source>
</evidence>
<sequence length="750" mass="86124">MDKSWMNLPRNNSIYKDGVTTFLDFAFSHGSIDGMISCPCKKCGNGVWVVRADAKDHLICDGFMKGYTNWIAHGETSHNNASYFHSPRVPNAPDDMEGLLHDAFGMPNDIHNIEETIDPTMAMPSEETKRFCKLLDDSRKPLYPGCKKFSKLSFLVQLLNIKCLGSMSDKTFTRILNLLREAFPTGVELPKSYYDTKKFTKEMGFSYDKYDACRNDCMIYWGVNKEKEYCDTCNASRWIIPEASNVTDTSNEVSENDKTSTKVAAKVFWHFPLKPRLQRLFMSSKTASSMKWHSEGRIKDGKMRHPADSPAWKTFDFEHPGFSKDPRNVRLGLATDGFNPFKNMNTTYSSWPVILMPYNLPPELCMKQPFFMLSLLIPGPTEPGNNMDIYLQPLIAELNDLWGVGVNTFDASTNQTFNMRAALLWTISDLPGNACVSGWSTKGYLACPVCHKFTCSEYLHHSKKVVYMDHRRFLEENHPYRTNIHAFNGKEEHRVSPPKLTGSMILNELDNFDVKLGKLVKNNPKLPYNWRKKSIFFELPYWEKHVLRHNLDVMHIEKNVCDNIISTLLDISGKTKDHKNARLDCQQMGVRPELHPNEDGSLPTTCFSLNKAGKEKFCSILKKVKLPDGHASNISRCVQLKPPKIHGLKSHDSHILMQQLLPLCVRKTLPKKVRSPLIKFCRYFRKLCSKELCPRELVRLEREIATILCELETIFPPSFFYVMVHLTIHLATEAKIGGPVHYRWMYPVER</sequence>
<reference evidence="3 4" key="1">
    <citation type="submission" date="2024-12" db="EMBL/GenBank/DDBJ databases">
        <title>The unique morphological basis and parallel evolutionary history of personate flowers in Penstemon.</title>
        <authorList>
            <person name="Depatie T.H."/>
            <person name="Wessinger C.A."/>
        </authorList>
    </citation>
    <scope>NUCLEOTIDE SEQUENCE [LARGE SCALE GENOMIC DNA]</scope>
    <source>
        <strain evidence="3">WTNN_2</strain>
        <tissue evidence="3">Leaf</tissue>
    </source>
</reference>
<dbReference type="Pfam" id="PF13963">
    <property type="entry name" value="Transpos_assoc"/>
    <property type="match status" value="1"/>
</dbReference>
<dbReference type="PANTHER" id="PTHR10775:SF182">
    <property type="entry name" value="TRANSPOSON, EN_SPM-LIKE, TRANSPOSASE-ASSOCIATED DOMAIN PROTEIN-RELATED"/>
    <property type="match status" value="1"/>
</dbReference>
<evidence type="ECO:0000313" key="4">
    <source>
        <dbReference type="Proteomes" id="UP001634393"/>
    </source>
</evidence>
<gene>
    <name evidence="3" type="ORF">ACJIZ3_023554</name>
</gene>
<feature type="domain" description="Transposase-associated" evidence="2">
    <location>
        <begin position="3"/>
        <end position="75"/>
    </location>
</feature>
<protein>
    <recommendedName>
        <fullName evidence="5">Transposase</fullName>
    </recommendedName>
</protein>
<evidence type="ECO:0000313" key="3">
    <source>
        <dbReference type="EMBL" id="KAL3838963.1"/>
    </source>
</evidence>
<dbReference type="Pfam" id="PF13960">
    <property type="entry name" value="DUF4218"/>
    <property type="match status" value="1"/>
</dbReference>
<dbReference type="AlphaFoldDB" id="A0ABD3TRV7"/>
<proteinExistence type="predicted"/>
<evidence type="ECO:0000259" key="2">
    <source>
        <dbReference type="Pfam" id="PF13963"/>
    </source>
</evidence>
<comment type="caution">
    <text evidence="3">The sequence shown here is derived from an EMBL/GenBank/DDBJ whole genome shotgun (WGS) entry which is preliminary data.</text>
</comment>
<dbReference type="Proteomes" id="UP001634393">
    <property type="component" value="Unassembled WGS sequence"/>
</dbReference>
<dbReference type="InterPro" id="IPR004242">
    <property type="entry name" value="Transposase_21"/>
</dbReference>
<feature type="domain" description="DUF4218" evidence="1">
    <location>
        <begin position="687"/>
        <end position="750"/>
    </location>
</feature>
<name>A0ABD3TRV7_9LAMI</name>
<keyword evidence="4" id="KW-1185">Reference proteome</keyword>
<dbReference type="InterPro" id="IPR029480">
    <property type="entry name" value="Transpos_assoc"/>
</dbReference>
<dbReference type="Pfam" id="PF02992">
    <property type="entry name" value="Transposase_21"/>
    <property type="match status" value="1"/>
</dbReference>
<dbReference type="PANTHER" id="PTHR10775">
    <property type="entry name" value="OS08G0208400 PROTEIN"/>
    <property type="match status" value="1"/>
</dbReference>
<accession>A0ABD3TRV7</accession>